<sequence>MEDKQGAAKGEHTLSIENTKRITATGIEGVRDFSPAQFTLIYAGGRITVGGSDMKITAFSKQTGAFSATGQIGSVKYSSAGEGLRKKLLK</sequence>
<comment type="caution">
    <text evidence="1">The sequence shown here is derived from an EMBL/GenBank/DDBJ whole genome shotgun (WGS) entry which is preliminary data.</text>
</comment>
<evidence type="ECO:0000313" key="1">
    <source>
        <dbReference type="EMBL" id="HIR67155.1"/>
    </source>
</evidence>
<protein>
    <submittedName>
        <fullName evidence="1">YabP/YqfC family sporulation protein</fullName>
    </submittedName>
</protein>
<dbReference type="Pfam" id="PF07873">
    <property type="entry name" value="YabP"/>
    <property type="match status" value="1"/>
</dbReference>
<gene>
    <name evidence="1" type="ORF">IAB94_03785</name>
</gene>
<evidence type="ECO:0000313" key="2">
    <source>
        <dbReference type="Proteomes" id="UP000823913"/>
    </source>
</evidence>
<dbReference type="Proteomes" id="UP000823913">
    <property type="component" value="Unassembled WGS sequence"/>
</dbReference>
<dbReference type="EMBL" id="DVHK01000080">
    <property type="protein sequence ID" value="HIR67155.1"/>
    <property type="molecule type" value="Genomic_DNA"/>
</dbReference>
<dbReference type="AlphaFoldDB" id="A0A9D1E6F9"/>
<dbReference type="Gene3D" id="2.60.40.2000">
    <property type="match status" value="1"/>
</dbReference>
<accession>A0A9D1E6F9</accession>
<dbReference type="InterPro" id="IPR022476">
    <property type="entry name" value="Spore_YabP/YqfC"/>
</dbReference>
<organism evidence="1 2">
    <name type="scientific">Candidatus Coproplasma avicola</name>
    <dbReference type="NCBI Taxonomy" id="2840744"/>
    <lineage>
        <taxon>Bacteria</taxon>
        <taxon>Bacillati</taxon>
        <taxon>Bacillota</taxon>
        <taxon>Clostridia</taxon>
        <taxon>Eubacteriales</taxon>
        <taxon>Candidatus Coproplasma</taxon>
    </lineage>
</organism>
<name>A0A9D1E6F9_9FIRM</name>
<reference evidence="1" key="2">
    <citation type="journal article" date="2021" name="PeerJ">
        <title>Extensive microbial diversity within the chicken gut microbiome revealed by metagenomics and culture.</title>
        <authorList>
            <person name="Gilroy R."/>
            <person name="Ravi A."/>
            <person name="Getino M."/>
            <person name="Pursley I."/>
            <person name="Horton D.L."/>
            <person name="Alikhan N.F."/>
            <person name="Baker D."/>
            <person name="Gharbi K."/>
            <person name="Hall N."/>
            <person name="Watson M."/>
            <person name="Adriaenssens E.M."/>
            <person name="Foster-Nyarko E."/>
            <person name="Jarju S."/>
            <person name="Secka A."/>
            <person name="Antonio M."/>
            <person name="Oren A."/>
            <person name="Chaudhuri R.R."/>
            <person name="La Ragione R."/>
            <person name="Hildebrand F."/>
            <person name="Pallen M.J."/>
        </authorList>
    </citation>
    <scope>NUCLEOTIDE SEQUENCE</scope>
    <source>
        <strain evidence="1">ChiW16-3235</strain>
    </source>
</reference>
<reference evidence="1" key="1">
    <citation type="submission" date="2020-10" db="EMBL/GenBank/DDBJ databases">
        <authorList>
            <person name="Gilroy R."/>
        </authorList>
    </citation>
    <scope>NUCLEOTIDE SEQUENCE</scope>
    <source>
        <strain evidence="1">ChiW16-3235</strain>
    </source>
</reference>
<dbReference type="InterPro" id="IPR038705">
    <property type="entry name" value="YabP_sf"/>
</dbReference>
<proteinExistence type="predicted"/>